<dbReference type="PANTHER" id="PTHR34984">
    <property type="entry name" value="CARBON STORAGE REGULATOR"/>
    <property type="match status" value="1"/>
</dbReference>
<dbReference type="GO" id="GO:0006402">
    <property type="term" value="P:mRNA catabolic process"/>
    <property type="evidence" value="ECO:0007669"/>
    <property type="project" value="InterPro"/>
</dbReference>
<dbReference type="InterPro" id="IPR036107">
    <property type="entry name" value="CsrA_sf"/>
</dbReference>
<dbReference type="EMBL" id="SIHI01000019">
    <property type="protein sequence ID" value="TWT49048.1"/>
    <property type="molecule type" value="Genomic_DNA"/>
</dbReference>
<dbReference type="Proteomes" id="UP000317243">
    <property type="component" value="Unassembled WGS sequence"/>
</dbReference>
<evidence type="ECO:0000256" key="4">
    <source>
        <dbReference type="HAMAP-Rule" id="MF_00167"/>
    </source>
</evidence>
<dbReference type="GO" id="GO:0045947">
    <property type="term" value="P:negative regulation of translational initiation"/>
    <property type="evidence" value="ECO:0007669"/>
    <property type="project" value="UniProtKB-UniRule"/>
</dbReference>
<keyword evidence="3 4" id="KW-0694">RNA-binding</keyword>
<name>A0A5C5WDQ4_9PLAN</name>
<gene>
    <name evidence="4" type="primary">csrA</name>
    <name evidence="5" type="ORF">KOR42_39640</name>
</gene>
<comment type="function">
    <text evidence="4">A translational regulator that binds mRNA to regulate translation initiation and/or mRNA stability. Usually binds in the 5'-UTR at or near the Shine-Dalgarno sequence preventing ribosome-binding, thus repressing translation. Its main target seems to be the major flagellin gene, while its function is anatagonized by FliW.</text>
</comment>
<dbReference type="RefSeq" id="WP_146511380.1">
    <property type="nucleotide sequence ID" value="NZ_SIHI01000019.1"/>
</dbReference>
<dbReference type="GO" id="GO:0006109">
    <property type="term" value="P:regulation of carbohydrate metabolic process"/>
    <property type="evidence" value="ECO:0007669"/>
    <property type="project" value="InterPro"/>
</dbReference>
<keyword evidence="4" id="KW-0678">Repressor</keyword>
<protein>
    <recommendedName>
        <fullName evidence="4">Translational regulator CsrA</fullName>
    </recommendedName>
</protein>
<dbReference type="GO" id="GO:0048027">
    <property type="term" value="F:mRNA 5'-UTR binding"/>
    <property type="evidence" value="ECO:0007669"/>
    <property type="project" value="UniProtKB-UniRule"/>
</dbReference>
<keyword evidence="4" id="KW-1005">Bacterial flagellum biogenesis</keyword>
<comment type="similarity">
    <text evidence="4">Belongs to the CsrA/RsmA family.</text>
</comment>
<dbReference type="AlphaFoldDB" id="A0A5C5WDQ4"/>
<keyword evidence="2 4" id="KW-0810">Translation regulation</keyword>
<accession>A0A5C5WDQ4</accession>
<keyword evidence="1 4" id="KW-0963">Cytoplasm</keyword>
<comment type="caution">
    <text evidence="5">The sequence shown here is derived from an EMBL/GenBank/DDBJ whole genome shotgun (WGS) entry which is preliminary data.</text>
</comment>
<comment type="subcellular location">
    <subcellularLocation>
        <location evidence="4">Cytoplasm</location>
    </subcellularLocation>
</comment>
<evidence type="ECO:0000256" key="1">
    <source>
        <dbReference type="ARBA" id="ARBA00022490"/>
    </source>
</evidence>
<dbReference type="PANTHER" id="PTHR34984:SF1">
    <property type="entry name" value="CARBON STORAGE REGULATOR"/>
    <property type="match status" value="1"/>
</dbReference>
<sequence length="65" mass="7252">MLVLSRHVDEDIVLVLEDGRRIEIKAVSIRGGKVRMGIEAPRSIGVHRREIWEAMNTKVSAAESA</sequence>
<evidence type="ECO:0000256" key="3">
    <source>
        <dbReference type="ARBA" id="ARBA00022884"/>
    </source>
</evidence>
<evidence type="ECO:0000256" key="2">
    <source>
        <dbReference type="ARBA" id="ARBA00022845"/>
    </source>
</evidence>
<dbReference type="Pfam" id="PF02599">
    <property type="entry name" value="CsrA"/>
    <property type="match status" value="1"/>
</dbReference>
<evidence type="ECO:0000313" key="6">
    <source>
        <dbReference type="Proteomes" id="UP000317243"/>
    </source>
</evidence>
<proteinExistence type="inferred from homology"/>
<comment type="subunit">
    <text evidence="4">Homodimer; the beta-strands of each monomer intercalate to form a hydrophobic core, while the alpha-helices form wings that extend away from the core.</text>
</comment>
<dbReference type="OrthoDB" id="289081at2"/>
<dbReference type="InterPro" id="IPR003751">
    <property type="entry name" value="CsrA"/>
</dbReference>
<evidence type="ECO:0000313" key="5">
    <source>
        <dbReference type="EMBL" id="TWT49048.1"/>
    </source>
</evidence>
<dbReference type="GO" id="GO:0005829">
    <property type="term" value="C:cytosol"/>
    <property type="evidence" value="ECO:0007669"/>
    <property type="project" value="TreeGrafter"/>
</dbReference>
<dbReference type="GO" id="GO:0044781">
    <property type="term" value="P:bacterial-type flagellum organization"/>
    <property type="evidence" value="ECO:0007669"/>
    <property type="project" value="UniProtKB-KW"/>
</dbReference>
<keyword evidence="6" id="KW-1185">Reference proteome</keyword>
<dbReference type="SUPFAM" id="SSF117130">
    <property type="entry name" value="CsrA-like"/>
    <property type="match status" value="1"/>
</dbReference>
<organism evidence="5 6">
    <name type="scientific">Thalassoglobus neptunius</name>
    <dbReference type="NCBI Taxonomy" id="1938619"/>
    <lineage>
        <taxon>Bacteria</taxon>
        <taxon>Pseudomonadati</taxon>
        <taxon>Planctomycetota</taxon>
        <taxon>Planctomycetia</taxon>
        <taxon>Planctomycetales</taxon>
        <taxon>Planctomycetaceae</taxon>
        <taxon>Thalassoglobus</taxon>
    </lineage>
</organism>
<reference evidence="5 6" key="1">
    <citation type="submission" date="2019-02" db="EMBL/GenBank/DDBJ databases">
        <title>Deep-cultivation of Planctomycetes and their phenomic and genomic characterization uncovers novel biology.</title>
        <authorList>
            <person name="Wiegand S."/>
            <person name="Jogler M."/>
            <person name="Boedeker C."/>
            <person name="Pinto D."/>
            <person name="Vollmers J."/>
            <person name="Rivas-Marin E."/>
            <person name="Kohn T."/>
            <person name="Peeters S.H."/>
            <person name="Heuer A."/>
            <person name="Rast P."/>
            <person name="Oberbeckmann S."/>
            <person name="Bunk B."/>
            <person name="Jeske O."/>
            <person name="Meyerdierks A."/>
            <person name="Storesund J.E."/>
            <person name="Kallscheuer N."/>
            <person name="Luecker S."/>
            <person name="Lage O.M."/>
            <person name="Pohl T."/>
            <person name="Merkel B.J."/>
            <person name="Hornburger P."/>
            <person name="Mueller R.-W."/>
            <person name="Bruemmer F."/>
            <person name="Labrenz M."/>
            <person name="Spormann A.M."/>
            <person name="Op Den Camp H."/>
            <person name="Overmann J."/>
            <person name="Amann R."/>
            <person name="Jetten M.S.M."/>
            <person name="Mascher T."/>
            <person name="Medema M.H."/>
            <person name="Devos D.P."/>
            <person name="Kaster A.-K."/>
            <person name="Ovreas L."/>
            <person name="Rohde M."/>
            <person name="Galperin M.Y."/>
            <person name="Jogler C."/>
        </authorList>
    </citation>
    <scope>NUCLEOTIDE SEQUENCE [LARGE SCALE GENOMIC DNA]</scope>
    <source>
        <strain evidence="5 6">KOR42</strain>
    </source>
</reference>
<dbReference type="Gene3D" id="2.60.40.4380">
    <property type="entry name" value="Translational regulator CsrA"/>
    <property type="match status" value="1"/>
</dbReference>
<dbReference type="GO" id="GO:1902208">
    <property type="term" value="P:regulation of bacterial-type flagellum assembly"/>
    <property type="evidence" value="ECO:0007669"/>
    <property type="project" value="UniProtKB-UniRule"/>
</dbReference>
<dbReference type="HAMAP" id="MF_00167">
    <property type="entry name" value="CsrA"/>
    <property type="match status" value="1"/>
</dbReference>